<name>A0A0F9QMG1_9ZZZZ</name>
<dbReference type="EMBL" id="LAZR01003835">
    <property type="protein sequence ID" value="KKN14271.1"/>
    <property type="molecule type" value="Genomic_DNA"/>
</dbReference>
<accession>A0A0F9QMG1</accession>
<protein>
    <submittedName>
        <fullName evidence="1">Uncharacterized protein</fullName>
    </submittedName>
</protein>
<evidence type="ECO:0000313" key="1">
    <source>
        <dbReference type="EMBL" id="KKN14271.1"/>
    </source>
</evidence>
<reference evidence="1" key="1">
    <citation type="journal article" date="2015" name="Nature">
        <title>Complex archaea that bridge the gap between prokaryotes and eukaryotes.</title>
        <authorList>
            <person name="Spang A."/>
            <person name="Saw J.H."/>
            <person name="Jorgensen S.L."/>
            <person name="Zaremba-Niedzwiedzka K."/>
            <person name="Martijn J."/>
            <person name="Lind A.E."/>
            <person name="van Eijk R."/>
            <person name="Schleper C."/>
            <person name="Guy L."/>
            <person name="Ettema T.J."/>
        </authorList>
    </citation>
    <scope>NUCLEOTIDE SEQUENCE</scope>
</reference>
<proteinExistence type="predicted"/>
<comment type="caution">
    <text evidence="1">The sequence shown here is derived from an EMBL/GenBank/DDBJ whole genome shotgun (WGS) entry which is preliminary data.</text>
</comment>
<sequence>MVEYPKYRLPFEELTTIDERVDYVHNQLIAVQFAMNQLLEKEGLPTVAVVTREVVLRVTVQPLTGTRVSKPSPLTGRIVQLVLHFPDGCDALVDLAVGHKDTWVLPNEVDTFIALNDATPVLTVDEPIEKGEEIWMILRNTDGGNAHAISVTATIIGVL</sequence>
<gene>
    <name evidence="1" type="ORF">LCGC14_0997820</name>
</gene>
<organism evidence="1">
    <name type="scientific">marine sediment metagenome</name>
    <dbReference type="NCBI Taxonomy" id="412755"/>
    <lineage>
        <taxon>unclassified sequences</taxon>
        <taxon>metagenomes</taxon>
        <taxon>ecological metagenomes</taxon>
    </lineage>
</organism>
<dbReference type="AlphaFoldDB" id="A0A0F9QMG1"/>